<comment type="caution">
    <text evidence="8">The sequence shown here is derived from an EMBL/GenBank/DDBJ whole genome shotgun (WGS) entry which is preliminary data.</text>
</comment>
<dbReference type="InterPro" id="IPR011010">
    <property type="entry name" value="DNA_brk_join_enz"/>
</dbReference>
<dbReference type="PANTHER" id="PTHR30629:SF2">
    <property type="entry name" value="PROPHAGE INTEGRASE INTS-RELATED"/>
    <property type="match status" value="1"/>
</dbReference>
<dbReference type="PROSITE" id="PS51900">
    <property type="entry name" value="CB"/>
    <property type="match status" value="1"/>
</dbReference>
<evidence type="ECO:0000313" key="8">
    <source>
        <dbReference type="EMBL" id="OAT46970.1"/>
    </source>
</evidence>
<comment type="similarity">
    <text evidence="1">Belongs to the 'phage' integrase family.</text>
</comment>
<evidence type="ECO:0000256" key="2">
    <source>
        <dbReference type="ARBA" id="ARBA00022908"/>
    </source>
</evidence>
<sequence>MARPRKYNVNIPGLSCYIDARTKKVYWRYKHPITGKFHGLGTDESAAKEIAIEANSRLAEAKMNQLIKAKDEISRKLKKGITVHTWLDQFLKIQKERIEYGEIKLNTYKQKIAPVEAFRQACGNQVLSEIDVRDIASLLEEYKERGQTRMAQVVRMVLVDVFKEAQHAGEVPPGYNPAQATKLPMNRIKRQRLDFDEWLVIFDEAEKTQRYLQNAMLLAVITGQRLGDIAKMRFDDIWDDHLHIIQEKTGSKIAIPLSLYCEKLGYSLRDVIARCRDLIVSPYILHYHHTTSQAKRGGQVSSNAITTLFQRIRDQTDLKWEDGTPPSFHEQRSLSERLYRVQGIDTKTLLGHKSQAMTDKYHDDRGKNWQVLAIK</sequence>
<keyword evidence="9" id="KW-1185">Reference proteome</keyword>
<evidence type="ECO:0000313" key="9">
    <source>
        <dbReference type="Proteomes" id="UP000078224"/>
    </source>
</evidence>
<feature type="domain" description="Tyr recombinase" evidence="6">
    <location>
        <begin position="188"/>
        <end position="374"/>
    </location>
</feature>
<name>A0A1B7JG90_9GAMM</name>
<dbReference type="Gene3D" id="1.10.443.10">
    <property type="entry name" value="Intergrase catalytic core"/>
    <property type="match status" value="1"/>
</dbReference>
<proteinExistence type="inferred from homology"/>
<dbReference type="SUPFAM" id="SSF56349">
    <property type="entry name" value="DNA breaking-rejoining enzymes"/>
    <property type="match status" value="1"/>
</dbReference>
<dbReference type="Gene3D" id="3.30.160.60">
    <property type="entry name" value="Classic Zinc Finger"/>
    <property type="match status" value="1"/>
</dbReference>
<dbReference type="PROSITE" id="PS51898">
    <property type="entry name" value="TYR_RECOMBINASE"/>
    <property type="match status" value="1"/>
</dbReference>
<evidence type="ECO:0000259" key="6">
    <source>
        <dbReference type="PROSITE" id="PS51898"/>
    </source>
</evidence>
<dbReference type="RefSeq" id="WP_068910265.1">
    <property type="nucleotide sequence ID" value="NZ_LXEW01000053.1"/>
</dbReference>
<dbReference type="Gene3D" id="1.10.150.130">
    <property type="match status" value="1"/>
</dbReference>
<dbReference type="InterPro" id="IPR044068">
    <property type="entry name" value="CB"/>
</dbReference>
<accession>A0A1B7JG90</accession>
<dbReference type="OrthoDB" id="8781634at2"/>
<keyword evidence="2" id="KW-0229">DNA integration</keyword>
<dbReference type="Proteomes" id="UP000078224">
    <property type="component" value="Unassembled WGS sequence"/>
</dbReference>
<dbReference type="InterPro" id="IPR010998">
    <property type="entry name" value="Integrase_recombinase_N"/>
</dbReference>
<evidence type="ECO:0000256" key="3">
    <source>
        <dbReference type="ARBA" id="ARBA00023125"/>
    </source>
</evidence>
<dbReference type="EMBL" id="LXEW01000053">
    <property type="protein sequence ID" value="OAT46970.1"/>
    <property type="molecule type" value="Genomic_DNA"/>
</dbReference>
<dbReference type="Pfam" id="PF09003">
    <property type="entry name" value="Arm-DNA-bind_1"/>
    <property type="match status" value="1"/>
</dbReference>
<dbReference type="InterPro" id="IPR050808">
    <property type="entry name" value="Phage_Integrase"/>
</dbReference>
<feature type="domain" description="Core-binding (CB)" evidence="7">
    <location>
        <begin position="81"/>
        <end position="166"/>
    </location>
</feature>
<dbReference type="AlphaFoldDB" id="A0A1B7JG90"/>
<dbReference type="GO" id="GO:0006310">
    <property type="term" value="P:DNA recombination"/>
    <property type="evidence" value="ECO:0007669"/>
    <property type="project" value="UniProtKB-KW"/>
</dbReference>
<keyword evidence="3 5" id="KW-0238">DNA-binding</keyword>
<dbReference type="GO" id="GO:0008907">
    <property type="term" value="F:integrase activity"/>
    <property type="evidence" value="ECO:0007669"/>
    <property type="project" value="InterPro"/>
</dbReference>
<keyword evidence="4" id="KW-0233">DNA recombination</keyword>
<dbReference type="PANTHER" id="PTHR30629">
    <property type="entry name" value="PROPHAGE INTEGRASE"/>
    <property type="match status" value="1"/>
</dbReference>
<gene>
    <name evidence="8" type="ORF">M998_3773</name>
</gene>
<evidence type="ECO:0000256" key="5">
    <source>
        <dbReference type="PROSITE-ProRule" id="PRU01248"/>
    </source>
</evidence>
<reference evidence="8 9" key="1">
    <citation type="submission" date="2016-04" db="EMBL/GenBank/DDBJ databases">
        <title>ATOL: Assembling a taxonomically balanced genome-scale reconstruction of the evolutionary history of the Enterobacteriaceae.</title>
        <authorList>
            <person name="Plunkett G.III."/>
            <person name="Neeno-Eckwall E.C."/>
            <person name="Glasner J.D."/>
            <person name="Perna N.T."/>
        </authorList>
    </citation>
    <scope>NUCLEOTIDE SEQUENCE [LARGE SCALE GENOMIC DNA]</scope>
    <source>
        <strain evidence="8 9">ATCC 35613</strain>
    </source>
</reference>
<dbReference type="InterPro" id="IPR013762">
    <property type="entry name" value="Integrase-like_cat_sf"/>
</dbReference>
<organism evidence="8 9">
    <name type="scientific">Providencia heimbachae ATCC 35613</name>
    <dbReference type="NCBI Taxonomy" id="1354272"/>
    <lineage>
        <taxon>Bacteria</taxon>
        <taxon>Pseudomonadati</taxon>
        <taxon>Pseudomonadota</taxon>
        <taxon>Gammaproteobacteria</taxon>
        <taxon>Enterobacterales</taxon>
        <taxon>Morganellaceae</taxon>
        <taxon>Providencia</taxon>
    </lineage>
</organism>
<dbReference type="PATRIC" id="fig|1354272.4.peg.3858"/>
<dbReference type="GO" id="GO:0003677">
    <property type="term" value="F:DNA binding"/>
    <property type="evidence" value="ECO:0007669"/>
    <property type="project" value="UniProtKB-UniRule"/>
</dbReference>
<dbReference type="InterPro" id="IPR015094">
    <property type="entry name" value="Integrase_lambda-typ_DNA-bd_N"/>
</dbReference>
<evidence type="ECO:0000256" key="4">
    <source>
        <dbReference type="ARBA" id="ARBA00023172"/>
    </source>
</evidence>
<dbReference type="InterPro" id="IPR002104">
    <property type="entry name" value="Integrase_catalytic"/>
</dbReference>
<evidence type="ECO:0000259" key="7">
    <source>
        <dbReference type="PROSITE" id="PS51900"/>
    </source>
</evidence>
<evidence type="ECO:0000256" key="1">
    <source>
        <dbReference type="ARBA" id="ARBA00008857"/>
    </source>
</evidence>
<protein>
    <submittedName>
        <fullName evidence="8">Phage integrase</fullName>
    </submittedName>
</protein>
<dbReference type="Pfam" id="PF00589">
    <property type="entry name" value="Phage_integrase"/>
    <property type="match status" value="1"/>
</dbReference>